<name>A0A199W4S5_ANACO</name>
<evidence type="ECO:0000313" key="1">
    <source>
        <dbReference type="EMBL" id="OAY84492.1"/>
    </source>
</evidence>
<accession>A0A199W4S5</accession>
<evidence type="ECO:0000313" key="2">
    <source>
        <dbReference type="Proteomes" id="UP000092600"/>
    </source>
</evidence>
<sequence>MRWLLAGRPIHCPSPIPSNSSINPSKKSGSKPSPLFGPSVVLLISASFRFPVDDSSPTAGKWPSNRARCPKSLSFREKLVPQEHSHGVSPQCLRWLLRSASTEKLFLLQRWHAYIFGQWLRLKWFLTHTADLRGRKRRWARLRLHPGKGHENRTDAAAFPFCIVDASPTSSELAPAVRAQAKPHVSISLPLSVKIYLYP</sequence>
<dbReference type="Proteomes" id="UP000092600">
    <property type="component" value="Unassembled WGS sequence"/>
</dbReference>
<reference evidence="1 2" key="1">
    <citation type="journal article" date="2016" name="DNA Res.">
        <title>The draft genome of MD-2 pineapple using hybrid error correction of long reads.</title>
        <authorList>
            <person name="Redwan R.M."/>
            <person name="Saidin A."/>
            <person name="Kumar S.V."/>
        </authorList>
    </citation>
    <scope>NUCLEOTIDE SEQUENCE [LARGE SCALE GENOMIC DNA]</scope>
    <source>
        <strain evidence="2">cv. MD2</strain>
        <tissue evidence="1">Leaf</tissue>
    </source>
</reference>
<dbReference type="AlphaFoldDB" id="A0A199W4S5"/>
<dbReference type="EMBL" id="LSRQ01000220">
    <property type="protein sequence ID" value="OAY84492.1"/>
    <property type="molecule type" value="Genomic_DNA"/>
</dbReference>
<organism evidence="1 2">
    <name type="scientific">Ananas comosus</name>
    <name type="common">Pineapple</name>
    <name type="synonym">Ananas ananas</name>
    <dbReference type="NCBI Taxonomy" id="4615"/>
    <lineage>
        <taxon>Eukaryota</taxon>
        <taxon>Viridiplantae</taxon>
        <taxon>Streptophyta</taxon>
        <taxon>Embryophyta</taxon>
        <taxon>Tracheophyta</taxon>
        <taxon>Spermatophyta</taxon>
        <taxon>Magnoliopsida</taxon>
        <taxon>Liliopsida</taxon>
        <taxon>Poales</taxon>
        <taxon>Bromeliaceae</taxon>
        <taxon>Bromelioideae</taxon>
        <taxon>Ananas</taxon>
    </lineage>
</organism>
<comment type="caution">
    <text evidence="1">The sequence shown here is derived from an EMBL/GenBank/DDBJ whole genome shotgun (WGS) entry which is preliminary data.</text>
</comment>
<proteinExistence type="predicted"/>
<gene>
    <name evidence="1" type="ORF">ACMD2_15468</name>
</gene>
<protein>
    <submittedName>
        <fullName evidence="1">Uncharacterized protein</fullName>
    </submittedName>
</protein>